<dbReference type="CDD" id="cd00561">
    <property type="entry name" value="CobA_ACA"/>
    <property type="match status" value="1"/>
</dbReference>
<gene>
    <name evidence="9" type="ORF">HK18_03195</name>
</gene>
<name>A0A251ZSN4_9PROT</name>
<evidence type="ECO:0000256" key="7">
    <source>
        <dbReference type="ARBA" id="ARBA00048692"/>
    </source>
</evidence>
<dbReference type="Proteomes" id="UP000194946">
    <property type="component" value="Unassembled WGS sequence"/>
</dbReference>
<comment type="function">
    <text evidence="5 8">Required for both de novo synthesis of the corrin ring for the assimilation of exogenous corrinoids. Participates in the adenosylation of a variety of incomplete and complete corrinoids.</text>
</comment>
<keyword evidence="4 8" id="KW-0627">Porphyrin biosynthesis</keyword>
<evidence type="ECO:0000256" key="4">
    <source>
        <dbReference type="ARBA" id="ARBA00023244"/>
    </source>
</evidence>
<dbReference type="Pfam" id="PF02572">
    <property type="entry name" value="CobA_CobO_BtuR"/>
    <property type="match status" value="1"/>
</dbReference>
<dbReference type="PANTHER" id="PTHR46638">
    <property type="entry name" value="CORRINOID ADENOSYLTRANSFERASE"/>
    <property type="match status" value="1"/>
</dbReference>
<dbReference type="SUPFAM" id="SSF52540">
    <property type="entry name" value="P-loop containing nucleoside triphosphate hydrolases"/>
    <property type="match status" value="1"/>
</dbReference>
<accession>A0A251ZSN4</accession>
<evidence type="ECO:0000313" key="10">
    <source>
        <dbReference type="Proteomes" id="UP000194946"/>
    </source>
</evidence>
<comment type="pathway">
    <text evidence="1 8">Cofactor biosynthesis; adenosylcobalamin biosynthesis; adenosylcobalamin from cob(II)yrinate a,c-diamide: step 2/7.</text>
</comment>
<keyword evidence="8" id="KW-0547">Nucleotide-binding</keyword>
<dbReference type="InterPro" id="IPR003724">
    <property type="entry name" value="CblAdoTrfase_CobA"/>
</dbReference>
<proteinExistence type="inferred from homology"/>
<evidence type="ECO:0000256" key="2">
    <source>
        <dbReference type="ARBA" id="ARBA00007487"/>
    </source>
</evidence>
<comment type="caution">
    <text evidence="9">The sequence shown here is derived from an EMBL/GenBank/DDBJ whole genome shotgun (WGS) entry which is preliminary data.</text>
</comment>
<sequence length="203" mass="22968">MMTQNDADVHKKKMQKRKELQTELVASKTETKGLVMVHTGSGKGKSTAAFGLVFRNLGYGRKCAVVQFIKAPEWQTGERKMADLFPELLEWHTLGEGFTWDTQDKQKDIDSCAKAWDVALQYLQDEDVALVVLDELNIALRYDYIAMETVLDGLRNRPSMQHVVITGRNAKQELIDAADLVTEMKLIKHHFEAGVKAQKGVEF</sequence>
<comment type="catalytic activity">
    <reaction evidence="7 8">
        <text>2 cob(II)alamin + reduced [electron-transfer flavoprotein] + 2 ATP = 2 adenosylcob(III)alamin + 2 triphosphate + oxidized [electron-transfer flavoprotein] + 3 H(+)</text>
        <dbReference type="Rhea" id="RHEA:28671"/>
        <dbReference type="Rhea" id="RHEA-COMP:10685"/>
        <dbReference type="Rhea" id="RHEA-COMP:10686"/>
        <dbReference type="ChEBI" id="CHEBI:15378"/>
        <dbReference type="ChEBI" id="CHEBI:16304"/>
        <dbReference type="ChEBI" id="CHEBI:18036"/>
        <dbReference type="ChEBI" id="CHEBI:18408"/>
        <dbReference type="ChEBI" id="CHEBI:30616"/>
        <dbReference type="ChEBI" id="CHEBI:57692"/>
        <dbReference type="ChEBI" id="CHEBI:58307"/>
        <dbReference type="EC" id="2.5.1.17"/>
    </reaction>
</comment>
<dbReference type="GO" id="GO:0009236">
    <property type="term" value="P:cobalamin biosynthetic process"/>
    <property type="evidence" value="ECO:0007669"/>
    <property type="project" value="UniProtKB-UniRule"/>
</dbReference>
<dbReference type="GO" id="GO:0005737">
    <property type="term" value="C:cytoplasm"/>
    <property type="evidence" value="ECO:0007669"/>
    <property type="project" value="UniProtKB-SubCell"/>
</dbReference>
<dbReference type="AlphaFoldDB" id="A0A251ZSN4"/>
<dbReference type="PANTHER" id="PTHR46638:SF1">
    <property type="entry name" value="CORRINOID ADENOSYLTRANSFERASE"/>
    <property type="match status" value="1"/>
</dbReference>
<keyword evidence="8" id="KW-0067">ATP-binding</keyword>
<dbReference type="UniPathway" id="UPA00148">
    <property type="reaction ID" value="UER00233"/>
</dbReference>
<keyword evidence="8 9" id="KW-0808">Transferase</keyword>
<dbReference type="PIRSF" id="PIRSF015617">
    <property type="entry name" value="Adensltrnsf_CobA"/>
    <property type="match status" value="1"/>
</dbReference>
<comment type="similarity">
    <text evidence="2 8">Belongs to the Cob(I)alamin adenosyltransferase family.</text>
</comment>
<dbReference type="EC" id="2.5.1.17" evidence="3 8"/>
<keyword evidence="8" id="KW-0169">Cobalamin biosynthesis</keyword>
<dbReference type="GO" id="GO:0005524">
    <property type="term" value="F:ATP binding"/>
    <property type="evidence" value="ECO:0007669"/>
    <property type="project" value="UniProtKB-UniRule"/>
</dbReference>
<evidence type="ECO:0000256" key="5">
    <source>
        <dbReference type="ARBA" id="ARBA00024929"/>
    </source>
</evidence>
<keyword evidence="8" id="KW-0963">Cytoplasm</keyword>
<evidence type="ECO:0000256" key="6">
    <source>
        <dbReference type="ARBA" id="ARBA00048555"/>
    </source>
</evidence>
<reference evidence="10" key="1">
    <citation type="submission" date="2014-06" db="EMBL/GenBank/DDBJ databases">
        <authorList>
            <person name="Winans N.J."/>
            <person name="Newell P.D."/>
            <person name="Douglas A.E."/>
        </authorList>
    </citation>
    <scope>NUCLEOTIDE SEQUENCE [LARGE SCALE GENOMIC DNA]</scope>
    <source>
        <strain evidence="10">DmL_052</strain>
    </source>
</reference>
<evidence type="ECO:0000256" key="1">
    <source>
        <dbReference type="ARBA" id="ARBA00005121"/>
    </source>
</evidence>
<evidence type="ECO:0000256" key="3">
    <source>
        <dbReference type="ARBA" id="ARBA00012454"/>
    </source>
</evidence>
<dbReference type="InterPro" id="IPR027417">
    <property type="entry name" value="P-loop_NTPase"/>
</dbReference>
<dbReference type="RefSeq" id="WP_086632710.1">
    <property type="nucleotide sequence ID" value="NZ_JOPB01000023.1"/>
</dbReference>
<dbReference type="Gene3D" id="3.40.50.300">
    <property type="entry name" value="P-loop containing nucleotide triphosphate hydrolases"/>
    <property type="match status" value="1"/>
</dbReference>
<evidence type="ECO:0000313" key="9">
    <source>
        <dbReference type="EMBL" id="OUI77674.1"/>
    </source>
</evidence>
<comment type="subcellular location">
    <subcellularLocation>
        <location evidence="8">Cytoplasm</location>
    </subcellularLocation>
</comment>
<dbReference type="GO" id="GO:0008817">
    <property type="term" value="F:corrinoid adenosyltransferase activity"/>
    <property type="evidence" value="ECO:0007669"/>
    <property type="project" value="UniProtKB-UniRule"/>
</dbReference>
<dbReference type="GO" id="GO:0006779">
    <property type="term" value="P:porphyrin-containing compound biosynthetic process"/>
    <property type="evidence" value="ECO:0007669"/>
    <property type="project" value="UniProtKB-UniRule"/>
</dbReference>
<dbReference type="NCBIfam" id="TIGR00708">
    <property type="entry name" value="cobA"/>
    <property type="match status" value="1"/>
</dbReference>
<dbReference type="EMBL" id="JOPB01000023">
    <property type="protein sequence ID" value="OUI77674.1"/>
    <property type="molecule type" value="Genomic_DNA"/>
</dbReference>
<dbReference type="NCBIfam" id="NF004637">
    <property type="entry name" value="PRK05986.1"/>
    <property type="match status" value="1"/>
</dbReference>
<keyword evidence="10" id="KW-1185">Reference proteome</keyword>
<protein>
    <recommendedName>
        <fullName evidence="3 8">Corrinoid adenosyltransferase</fullName>
        <ecNumber evidence="3 8">2.5.1.17</ecNumber>
    </recommendedName>
    <alternativeName>
        <fullName evidence="8">Cob(II)alamin adenosyltransferase</fullName>
    </alternativeName>
    <alternativeName>
        <fullName evidence="8">Cob(II)yrinic acid a,c-diamide adenosyltransferase</fullName>
    </alternativeName>
</protein>
<evidence type="ECO:0000256" key="8">
    <source>
        <dbReference type="PIRNR" id="PIRNR015617"/>
    </source>
</evidence>
<comment type="catalytic activity">
    <reaction evidence="6 8">
        <text>2 cob(II)yrinate a,c diamide + reduced [electron-transfer flavoprotein] + 2 ATP = 2 adenosylcob(III)yrinate a,c-diamide + 2 triphosphate + oxidized [electron-transfer flavoprotein] + 3 H(+)</text>
        <dbReference type="Rhea" id="RHEA:11528"/>
        <dbReference type="Rhea" id="RHEA-COMP:10685"/>
        <dbReference type="Rhea" id="RHEA-COMP:10686"/>
        <dbReference type="ChEBI" id="CHEBI:15378"/>
        <dbReference type="ChEBI" id="CHEBI:18036"/>
        <dbReference type="ChEBI" id="CHEBI:30616"/>
        <dbReference type="ChEBI" id="CHEBI:57692"/>
        <dbReference type="ChEBI" id="CHEBI:58307"/>
        <dbReference type="ChEBI" id="CHEBI:58503"/>
        <dbReference type="ChEBI" id="CHEBI:58537"/>
        <dbReference type="EC" id="2.5.1.17"/>
    </reaction>
</comment>
<organism evidence="9 10">
    <name type="scientific">Commensalibacter intestini</name>
    <dbReference type="NCBI Taxonomy" id="479936"/>
    <lineage>
        <taxon>Bacteria</taxon>
        <taxon>Pseudomonadati</taxon>
        <taxon>Pseudomonadota</taxon>
        <taxon>Alphaproteobacteria</taxon>
        <taxon>Acetobacterales</taxon>
        <taxon>Acetobacteraceae</taxon>
    </lineage>
</organism>